<feature type="transmembrane region" description="Helical" evidence="2">
    <location>
        <begin position="56"/>
        <end position="75"/>
    </location>
</feature>
<dbReference type="GO" id="GO:0016020">
    <property type="term" value="C:membrane"/>
    <property type="evidence" value="ECO:0007669"/>
    <property type="project" value="UniProtKB-SubCell"/>
</dbReference>
<evidence type="ECO:0000256" key="2">
    <source>
        <dbReference type="SAM" id="Phobius"/>
    </source>
</evidence>
<dbReference type="Gene3D" id="1.20.1250.20">
    <property type="entry name" value="MFS general substrate transporter like domains"/>
    <property type="match status" value="1"/>
</dbReference>
<evidence type="ECO:0000256" key="1">
    <source>
        <dbReference type="ARBA" id="ARBA00004141"/>
    </source>
</evidence>
<dbReference type="OrthoDB" id="197206at2759"/>
<evidence type="ECO:0000313" key="5">
    <source>
        <dbReference type="Proteomes" id="UP001165065"/>
    </source>
</evidence>
<dbReference type="AlphaFoldDB" id="A0A9W7GP13"/>
<dbReference type="PANTHER" id="PTHR23528">
    <property type="match status" value="1"/>
</dbReference>
<proteinExistence type="predicted"/>
<comment type="subcellular location">
    <subcellularLocation>
        <location evidence="1">Membrane</location>
        <topology evidence="1">Multi-pass membrane protein</topology>
    </subcellularLocation>
</comment>
<feature type="transmembrane region" description="Helical" evidence="2">
    <location>
        <begin position="114"/>
        <end position="138"/>
    </location>
</feature>
<keyword evidence="2" id="KW-0472">Membrane</keyword>
<dbReference type="EMBL" id="BRYA01000475">
    <property type="protein sequence ID" value="GMI49186.1"/>
    <property type="molecule type" value="Genomic_DNA"/>
</dbReference>
<protein>
    <recommendedName>
        <fullName evidence="3">Major facilitator superfamily (MFS) profile domain-containing protein</fullName>
    </recommendedName>
</protein>
<dbReference type="GO" id="GO:0022857">
    <property type="term" value="F:transmembrane transporter activity"/>
    <property type="evidence" value="ECO:0007669"/>
    <property type="project" value="InterPro"/>
</dbReference>
<feature type="transmembrane region" description="Helical" evidence="2">
    <location>
        <begin position="287"/>
        <end position="306"/>
    </location>
</feature>
<feature type="transmembrane region" description="Helical" evidence="2">
    <location>
        <begin position="184"/>
        <end position="205"/>
    </location>
</feature>
<comment type="caution">
    <text evidence="4">The sequence shown here is derived from an EMBL/GenBank/DDBJ whole genome shotgun (WGS) entry which is preliminary data.</text>
</comment>
<feature type="transmembrane region" description="Helical" evidence="2">
    <location>
        <begin position="243"/>
        <end position="267"/>
    </location>
</feature>
<keyword evidence="5" id="KW-1185">Reference proteome</keyword>
<dbReference type="Proteomes" id="UP001165065">
    <property type="component" value="Unassembled WGS sequence"/>
</dbReference>
<dbReference type="InterPro" id="IPR020846">
    <property type="entry name" value="MFS_dom"/>
</dbReference>
<evidence type="ECO:0000259" key="3">
    <source>
        <dbReference type="PROSITE" id="PS50850"/>
    </source>
</evidence>
<dbReference type="PROSITE" id="PS50850">
    <property type="entry name" value="MFS"/>
    <property type="match status" value="1"/>
</dbReference>
<keyword evidence="2" id="KW-0812">Transmembrane</keyword>
<gene>
    <name evidence="4" type="ORF">TrCOL_g9038</name>
</gene>
<feature type="transmembrane region" description="Helical" evidence="2">
    <location>
        <begin position="150"/>
        <end position="172"/>
    </location>
</feature>
<dbReference type="SUPFAM" id="SSF103473">
    <property type="entry name" value="MFS general substrate transporter"/>
    <property type="match status" value="1"/>
</dbReference>
<dbReference type="Pfam" id="PF07690">
    <property type="entry name" value="MFS_1"/>
    <property type="match status" value="1"/>
</dbReference>
<organism evidence="4 5">
    <name type="scientific">Triparma columacea</name>
    <dbReference type="NCBI Taxonomy" id="722753"/>
    <lineage>
        <taxon>Eukaryota</taxon>
        <taxon>Sar</taxon>
        <taxon>Stramenopiles</taxon>
        <taxon>Ochrophyta</taxon>
        <taxon>Bolidophyceae</taxon>
        <taxon>Parmales</taxon>
        <taxon>Triparmaceae</taxon>
        <taxon>Triparma</taxon>
    </lineage>
</organism>
<dbReference type="InterPro" id="IPR011701">
    <property type="entry name" value="MFS"/>
</dbReference>
<sequence>MLGLNTIYSAMLGWNSDLVPECQVGSVNGVQALMNVLGATSGMAVFLGTDGSLAAIYGYFVVLLITTVAVTAVHVKEEDLGSSCVVGGRRMFPPIDSSTLRESYTLDPKVHKDFYLVTVSRTFYYMGISSQTFFLYYLRDFVKVTNPATAVTTLTVVAQVGAAAAAFPVGKISDGWGGGARKPFIYASCFTLAIGNLAFCTTKTLGNALKVAAAVGIGNGGYLAMDSALAVDTLPDRTLAARFLGIWGVASFVGTALGPLVGGPVLYVVGEGRERGERGEEGFGDEGYRALLMMSVGYFAMAAWVLRKVEKK</sequence>
<feature type="domain" description="Major facilitator superfamily (MFS) profile" evidence="3">
    <location>
        <begin position="113"/>
        <end position="312"/>
    </location>
</feature>
<accession>A0A9W7GP13</accession>
<evidence type="ECO:0000313" key="4">
    <source>
        <dbReference type="EMBL" id="GMI49186.1"/>
    </source>
</evidence>
<keyword evidence="2" id="KW-1133">Transmembrane helix</keyword>
<dbReference type="PANTHER" id="PTHR23528:SF1">
    <property type="entry name" value="MAJOR FACILITATOR SUPERFAMILY (MFS) PROFILE DOMAIN-CONTAINING PROTEIN"/>
    <property type="match status" value="1"/>
</dbReference>
<dbReference type="InterPro" id="IPR036259">
    <property type="entry name" value="MFS_trans_sf"/>
</dbReference>
<reference evidence="5" key="1">
    <citation type="journal article" date="2023" name="Commun. Biol.">
        <title>Genome analysis of Parmales, the sister group of diatoms, reveals the evolutionary specialization of diatoms from phago-mixotrophs to photoautotrophs.</title>
        <authorList>
            <person name="Ban H."/>
            <person name="Sato S."/>
            <person name="Yoshikawa S."/>
            <person name="Yamada K."/>
            <person name="Nakamura Y."/>
            <person name="Ichinomiya M."/>
            <person name="Sato N."/>
            <person name="Blanc-Mathieu R."/>
            <person name="Endo H."/>
            <person name="Kuwata A."/>
            <person name="Ogata H."/>
        </authorList>
    </citation>
    <scope>NUCLEOTIDE SEQUENCE [LARGE SCALE GENOMIC DNA]</scope>
</reference>
<name>A0A9W7GP13_9STRA</name>